<dbReference type="InterPro" id="IPR046336">
    <property type="entry name" value="Lon_prtase_N_sf"/>
</dbReference>
<organism evidence="2 3">
    <name type="scientific">Williamsia sterculiae</name>
    <dbReference type="NCBI Taxonomy" id="1344003"/>
    <lineage>
        <taxon>Bacteria</taxon>
        <taxon>Bacillati</taxon>
        <taxon>Actinomycetota</taxon>
        <taxon>Actinomycetes</taxon>
        <taxon>Mycobacteriales</taxon>
        <taxon>Nocardiaceae</taxon>
        <taxon>Williamsia</taxon>
    </lineage>
</organism>
<dbReference type="RefSeq" id="WP_083709165.1">
    <property type="nucleotide sequence ID" value="NZ_FTNT01000001.1"/>
</dbReference>
<dbReference type="Proteomes" id="UP000186218">
    <property type="component" value="Unassembled WGS sequence"/>
</dbReference>
<evidence type="ECO:0000313" key="2">
    <source>
        <dbReference type="EMBL" id="SIR66656.1"/>
    </source>
</evidence>
<dbReference type="EMBL" id="FTNT01000001">
    <property type="protein sequence ID" value="SIR66656.1"/>
    <property type="molecule type" value="Genomic_DNA"/>
</dbReference>
<dbReference type="STRING" id="1344003.SAMN05445060_0343"/>
<dbReference type="PROSITE" id="PS51787">
    <property type="entry name" value="LON_N"/>
    <property type="match status" value="1"/>
</dbReference>
<accession>A0A1N7CSM2</accession>
<sequence length="228" mass="24924">MSASPPTVTPMFPLSVVLLPGELLPLQIFEPRYRQMLADCLDQPEDDGEDIDPRSPYTGRGFGVTLIERGQETGGGEDRAPIGTYARIVAHRSRPDGRAVLQSLGTRRFHVAEWLADDPYPRAILEPLPDTSDVEPGPSEYSRIGDDIAALFAMIEATGQTVPAFDEGPSEPDPADHDRAYRWAAQLPLGQADRYDLLSARSPTDRLDVLADAVAGVTAVVRFRLQTD</sequence>
<feature type="domain" description="Lon N-terminal" evidence="1">
    <location>
        <begin position="5"/>
        <end position="218"/>
    </location>
</feature>
<gene>
    <name evidence="2" type="ORF">SAMN05445060_0343</name>
</gene>
<dbReference type="PANTHER" id="PTHR46732">
    <property type="entry name" value="ATP-DEPENDENT PROTEASE LA (LON) DOMAIN PROTEIN"/>
    <property type="match status" value="1"/>
</dbReference>
<dbReference type="Pfam" id="PF02190">
    <property type="entry name" value="LON_substr_bdg"/>
    <property type="match status" value="1"/>
</dbReference>
<reference evidence="2 3" key="1">
    <citation type="submission" date="2017-01" db="EMBL/GenBank/DDBJ databases">
        <authorList>
            <person name="Mah S.A."/>
            <person name="Swanson W.J."/>
            <person name="Moy G.W."/>
            <person name="Vacquier V.D."/>
        </authorList>
    </citation>
    <scope>NUCLEOTIDE SEQUENCE [LARGE SCALE GENOMIC DNA]</scope>
    <source>
        <strain evidence="2 3">CPCC 203464</strain>
    </source>
</reference>
<proteinExistence type="predicted"/>
<dbReference type="SMART" id="SM00464">
    <property type="entry name" value="LON"/>
    <property type="match status" value="1"/>
</dbReference>
<dbReference type="SUPFAM" id="SSF88697">
    <property type="entry name" value="PUA domain-like"/>
    <property type="match status" value="1"/>
</dbReference>
<evidence type="ECO:0000313" key="3">
    <source>
        <dbReference type="Proteomes" id="UP000186218"/>
    </source>
</evidence>
<dbReference type="PANTHER" id="PTHR46732:SF8">
    <property type="entry name" value="ATP-DEPENDENT PROTEASE LA (LON) DOMAIN PROTEIN"/>
    <property type="match status" value="1"/>
</dbReference>
<dbReference type="AlphaFoldDB" id="A0A1N7CSM2"/>
<dbReference type="InterPro" id="IPR015947">
    <property type="entry name" value="PUA-like_sf"/>
</dbReference>
<dbReference type="OrthoDB" id="25394at2"/>
<protein>
    <recommendedName>
        <fullName evidence="1">Lon N-terminal domain-containing protein</fullName>
    </recommendedName>
</protein>
<dbReference type="Gene3D" id="2.30.130.40">
    <property type="entry name" value="LON domain-like"/>
    <property type="match status" value="1"/>
</dbReference>
<evidence type="ECO:0000259" key="1">
    <source>
        <dbReference type="PROSITE" id="PS51787"/>
    </source>
</evidence>
<keyword evidence="3" id="KW-1185">Reference proteome</keyword>
<name>A0A1N7CSM2_9NOCA</name>
<dbReference type="InterPro" id="IPR003111">
    <property type="entry name" value="Lon_prtase_N"/>
</dbReference>